<dbReference type="InterPro" id="IPR043708">
    <property type="entry name" value="DUF5648"/>
</dbReference>
<dbReference type="PROSITE" id="PS00018">
    <property type="entry name" value="EF_HAND_1"/>
    <property type="match status" value="1"/>
</dbReference>
<name>A0ABX0P0P5_9BURK</name>
<comment type="caution">
    <text evidence="3">The sequence shown here is derived from an EMBL/GenBank/DDBJ whole genome shotgun (WGS) entry which is preliminary data.</text>
</comment>
<protein>
    <recommendedName>
        <fullName evidence="2">EF-hand domain-containing protein</fullName>
    </recommendedName>
</protein>
<gene>
    <name evidence="3" type="ORF">F2P45_28185</name>
</gene>
<dbReference type="Proteomes" id="UP000609726">
    <property type="component" value="Unassembled WGS sequence"/>
</dbReference>
<keyword evidence="4" id="KW-1185">Reference proteome</keyword>
<dbReference type="InterPro" id="IPR018247">
    <property type="entry name" value="EF_Hand_1_Ca_BS"/>
</dbReference>
<feature type="region of interest" description="Disordered" evidence="1">
    <location>
        <begin position="1"/>
        <end position="21"/>
    </location>
</feature>
<feature type="domain" description="EF-hand" evidence="2">
    <location>
        <begin position="168"/>
        <end position="194"/>
    </location>
</feature>
<evidence type="ECO:0000256" key="1">
    <source>
        <dbReference type="SAM" id="MobiDB-lite"/>
    </source>
</evidence>
<dbReference type="EMBL" id="WHJH01000055">
    <property type="protein sequence ID" value="NHZ92859.1"/>
    <property type="molecule type" value="Genomic_DNA"/>
</dbReference>
<evidence type="ECO:0000313" key="3">
    <source>
        <dbReference type="EMBL" id="NHZ92859.1"/>
    </source>
</evidence>
<accession>A0ABX0P0P5</accession>
<dbReference type="Pfam" id="PF18885">
    <property type="entry name" value="DUF5648"/>
    <property type="match status" value="1"/>
</dbReference>
<dbReference type="PROSITE" id="PS50222">
    <property type="entry name" value="EF_HAND_2"/>
    <property type="match status" value="1"/>
</dbReference>
<evidence type="ECO:0000313" key="4">
    <source>
        <dbReference type="Proteomes" id="UP000609726"/>
    </source>
</evidence>
<proteinExistence type="predicted"/>
<sequence length="762" mass="82891">MITSNERGFDDESRSAPEQRASGAGMRRLALLCLILATALGVCAPSFAQAPGDNFGYRATPIWGQIPVLTILWQFSDTEPFPSDYRTTYSQLVFGGTATLKPSLAGELGFFDQASNGSFNFANAGIVGPLYARDIPGTALDESKLASADPATYFTTISRAAEAAGFNFRAFDRNGDGTLTRDELVINTIHSARQSHEFIATTHPAWIPPPTPVVGPVFNELGYAFTRLLGYVYRADSSTSPTTTRPLNLWFNGATGDNYSTGTSATIPAGYGLVGALGRMFNPAALAPLNTVAVYIWRNNLRKDYLLTTTSPTGAEATALQAKGYVFIRQDGFIFDPARAQPPGTVALYLWEGQGMIGGGQNRGIDFTLASGLRVRSQSVSIAQDVIHNLSGLAHEMTHYAGGVDVYGAGFAKNFRYSLMGALQAGRRVSHPDPMNKIIAGWVKPTVRTIGTSGTFDILASAISKNEQKAVVFYHPTRGNKEFFLLEYRYKAQLSARTDIEPLYGLWNAATADNWNTTSRIGGALFDARNPAAKYARTDGFIFKASLPRPVGTIPLYSWYNASNGDHFSTTNPVWAGTPFETRGGYVMQAISGYVHDPARPQPPNTLPLYSWFSPSRQDNFMTTDKGWTGTPTVSTRAPDYTCIRLEGYLEQGAYFNYDGAAFTNLHGIPDAGLAIWYVKIGADGIPLIVPARDGSGATLPGEIDRAVYIYPRDRRYGFSQELFKQSDGIVTVNWPDGTPSGLRLEVLTTDLTQPSLRVRAW</sequence>
<evidence type="ECO:0000259" key="2">
    <source>
        <dbReference type="PROSITE" id="PS50222"/>
    </source>
</evidence>
<dbReference type="RefSeq" id="WP_166881553.1">
    <property type="nucleotide sequence ID" value="NZ_WHJH01000055.1"/>
</dbReference>
<reference evidence="3 4" key="1">
    <citation type="submission" date="2019-10" db="EMBL/GenBank/DDBJ databases">
        <title>Taxonomy of Antarctic Massilia spp.: description of Massilia rubra sp. nov., Massilia aquatica sp. nov., Massilia mucilaginosa sp. nov., Massilia frigida sp. nov. isolated from streams, lakes and regoliths.</title>
        <authorList>
            <person name="Holochova P."/>
            <person name="Sedlacek I."/>
            <person name="Kralova S."/>
            <person name="Maslanova I."/>
            <person name="Busse H.-J."/>
            <person name="Stankova E."/>
            <person name="Vrbovska V."/>
            <person name="Kovarovic V."/>
            <person name="Bartak M."/>
            <person name="Svec P."/>
            <person name="Pantucek R."/>
        </authorList>
    </citation>
    <scope>NUCLEOTIDE SEQUENCE [LARGE SCALE GENOMIC DNA]</scope>
    <source>
        <strain evidence="3 4">CCM 8733</strain>
    </source>
</reference>
<organism evidence="3 4">
    <name type="scientific">Massilia mucilaginosa</name>
    <dbReference type="NCBI Taxonomy" id="2609282"/>
    <lineage>
        <taxon>Bacteria</taxon>
        <taxon>Pseudomonadati</taxon>
        <taxon>Pseudomonadota</taxon>
        <taxon>Betaproteobacteria</taxon>
        <taxon>Burkholderiales</taxon>
        <taxon>Oxalobacteraceae</taxon>
        <taxon>Telluria group</taxon>
        <taxon>Massilia</taxon>
    </lineage>
</organism>
<dbReference type="InterPro" id="IPR002048">
    <property type="entry name" value="EF_hand_dom"/>
</dbReference>
<feature type="compositionally biased region" description="Basic and acidic residues" evidence="1">
    <location>
        <begin position="7"/>
        <end position="17"/>
    </location>
</feature>